<proteinExistence type="predicted"/>
<gene>
    <name evidence="2" type="ORF">HMPREF9446_01994</name>
</gene>
<reference evidence="2 3" key="1">
    <citation type="submission" date="2011-02" db="EMBL/GenBank/DDBJ databases">
        <authorList>
            <person name="Weinstock G."/>
            <person name="Sodergren E."/>
            <person name="Clifton S."/>
            <person name="Fulton L."/>
            <person name="Fulton B."/>
            <person name="Courtney L."/>
            <person name="Fronick C."/>
            <person name="Harrison M."/>
            <person name="Strong C."/>
            <person name="Farmer C."/>
            <person name="Delahaunty K."/>
            <person name="Markovic C."/>
            <person name="Hall O."/>
            <person name="Minx P."/>
            <person name="Tomlinson C."/>
            <person name="Mitreva M."/>
            <person name="Hou S."/>
            <person name="Chen J."/>
            <person name="Wollam A."/>
            <person name="Pepin K.H."/>
            <person name="Johnson M."/>
            <person name="Bhonagiri V."/>
            <person name="Zhang X."/>
            <person name="Suruliraj S."/>
            <person name="Warren W."/>
            <person name="Chinwalla A."/>
            <person name="Mardis E.R."/>
            <person name="Wilson R.K."/>
        </authorList>
    </citation>
    <scope>NUCLEOTIDE SEQUENCE [LARGE SCALE GENOMIC DNA]</scope>
    <source>
        <strain evidence="2 3">YIT 12057</strain>
    </source>
</reference>
<dbReference type="eggNOG" id="ENOG50302T8">
    <property type="taxonomic scope" value="Bacteria"/>
</dbReference>
<dbReference type="STRING" id="763034.HMPREF9446_01994"/>
<protein>
    <submittedName>
        <fullName evidence="2">Conserved domain protein</fullName>
    </submittedName>
</protein>
<name>F3PTC6_9BACE</name>
<evidence type="ECO:0000256" key="1">
    <source>
        <dbReference type="SAM" id="Phobius"/>
    </source>
</evidence>
<sequence>MKQNIIALSIATFFCILITGGYSVTLYRDVQKQLPEWKESVREALVEALQVEVRKRGNIPVDVITVNSTEVQTLEEKVPDSVTLISKYGKKTYAIPREKFAHSLVKERKKRMLLSMLLEKYPVSVDTLNQNWDSLLLAKKIAANTYIRYSITDLQEYTTTTYSRKYRQNLQADSLTPCYMGFRCEAEVTGFVLYRWWQMIDGWQWGLLVLPWIGLCIFMFAYRRIISFFKEKSIETYF</sequence>
<evidence type="ECO:0000313" key="3">
    <source>
        <dbReference type="Proteomes" id="UP000003416"/>
    </source>
</evidence>
<feature type="transmembrane region" description="Helical" evidence="1">
    <location>
        <begin position="203"/>
        <end position="222"/>
    </location>
</feature>
<comment type="caution">
    <text evidence="2">The sequence shown here is derived from an EMBL/GenBank/DDBJ whole genome shotgun (WGS) entry which is preliminary data.</text>
</comment>
<dbReference type="Proteomes" id="UP000003416">
    <property type="component" value="Unassembled WGS sequence"/>
</dbReference>
<dbReference type="AlphaFoldDB" id="F3PTC6"/>
<dbReference type="GeneID" id="86049589"/>
<accession>F3PTC6</accession>
<keyword evidence="3" id="KW-1185">Reference proteome</keyword>
<dbReference type="EMBL" id="AFBN01000036">
    <property type="protein sequence ID" value="EGF56851.1"/>
    <property type="molecule type" value="Genomic_DNA"/>
</dbReference>
<keyword evidence="1" id="KW-1133">Transmembrane helix</keyword>
<dbReference type="HOGENOM" id="CLU_1118417_0_0_10"/>
<dbReference type="RefSeq" id="WP_009125259.1">
    <property type="nucleotide sequence ID" value="NZ_GL882633.1"/>
</dbReference>
<keyword evidence="1" id="KW-0472">Membrane</keyword>
<evidence type="ECO:0000313" key="2">
    <source>
        <dbReference type="EMBL" id="EGF56851.1"/>
    </source>
</evidence>
<keyword evidence="1" id="KW-0812">Transmembrane</keyword>
<organism evidence="2 3">
    <name type="scientific">Bacteroides fluxus YIT 12057</name>
    <dbReference type="NCBI Taxonomy" id="763034"/>
    <lineage>
        <taxon>Bacteria</taxon>
        <taxon>Pseudomonadati</taxon>
        <taxon>Bacteroidota</taxon>
        <taxon>Bacteroidia</taxon>
        <taxon>Bacteroidales</taxon>
        <taxon>Bacteroidaceae</taxon>
        <taxon>Bacteroides</taxon>
    </lineage>
</organism>